<organism evidence="2 3">
    <name type="scientific">Vespula maculifrons</name>
    <name type="common">Eastern yellow jacket</name>
    <name type="synonym">Wasp</name>
    <dbReference type="NCBI Taxonomy" id="7453"/>
    <lineage>
        <taxon>Eukaryota</taxon>
        <taxon>Metazoa</taxon>
        <taxon>Ecdysozoa</taxon>
        <taxon>Arthropoda</taxon>
        <taxon>Hexapoda</taxon>
        <taxon>Insecta</taxon>
        <taxon>Pterygota</taxon>
        <taxon>Neoptera</taxon>
        <taxon>Endopterygota</taxon>
        <taxon>Hymenoptera</taxon>
        <taxon>Apocrita</taxon>
        <taxon>Aculeata</taxon>
        <taxon>Vespoidea</taxon>
        <taxon>Vespidae</taxon>
        <taxon>Vespinae</taxon>
        <taxon>Vespula</taxon>
    </lineage>
</organism>
<name>A0ABD2BJR0_VESMC</name>
<evidence type="ECO:0000256" key="1">
    <source>
        <dbReference type="SAM" id="MobiDB-lite"/>
    </source>
</evidence>
<keyword evidence="3" id="KW-1185">Reference proteome</keyword>
<dbReference type="Proteomes" id="UP001607303">
    <property type="component" value="Unassembled WGS sequence"/>
</dbReference>
<protein>
    <submittedName>
        <fullName evidence="2">Uncharacterized protein</fullName>
    </submittedName>
</protein>
<feature type="region of interest" description="Disordered" evidence="1">
    <location>
        <begin position="1"/>
        <end position="20"/>
    </location>
</feature>
<reference evidence="2 3" key="1">
    <citation type="journal article" date="2024" name="Ann. Entomol. Soc. Am.">
        <title>Genomic analyses of the southern and eastern yellowjacket wasps (Hymenoptera: Vespidae) reveal evolutionary signatures of social life.</title>
        <authorList>
            <person name="Catto M.A."/>
            <person name="Caine P.B."/>
            <person name="Orr S.E."/>
            <person name="Hunt B.G."/>
            <person name="Goodisman M.A.D."/>
        </authorList>
    </citation>
    <scope>NUCLEOTIDE SEQUENCE [LARGE SCALE GENOMIC DNA]</scope>
    <source>
        <strain evidence="2">232</strain>
        <tissue evidence="2">Head and thorax</tissue>
    </source>
</reference>
<dbReference type="AlphaFoldDB" id="A0ABD2BJR0"/>
<evidence type="ECO:0000313" key="2">
    <source>
        <dbReference type="EMBL" id="KAL2732824.1"/>
    </source>
</evidence>
<dbReference type="EMBL" id="JAYRBN010000075">
    <property type="protein sequence ID" value="KAL2732824.1"/>
    <property type="molecule type" value="Genomic_DNA"/>
</dbReference>
<proteinExistence type="predicted"/>
<gene>
    <name evidence="2" type="ORF">V1477_015065</name>
</gene>
<sequence>MESQIMPGEEERTSSSSNFSTAANSVKDLLVHRENSIVIQSTKSVGVDNQIVDMLRHSLVVGLYLDKPGKNSKARSALPGNEFASVRRNDGKRINERCFQEISRAGVLSRSPFFLRLSNDTCAFVRSAGLRNC</sequence>
<accession>A0ABD2BJR0</accession>
<comment type="caution">
    <text evidence="2">The sequence shown here is derived from an EMBL/GenBank/DDBJ whole genome shotgun (WGS) entry which is preliminary data.</text>
</comment>
<evidence type="ECO:0000313" key="3">
    <source>
        <dbReference type="Proteomes" id="UP001607303"/>
    </source>
</evidence>